<dbReference type="GO" id="GO:0051879">
    <property type="term" value="F:Hsp90 protein binding"/>
    <property type="evidence" value="ECO:0007669"/>
    <property type="project" value="TreeGrafter"/>
</dbReference>
<gene>
    <name evidence="13" type="ORF">BIW11_02233</name>
</gene>
<evidence type="ECO:0000256" key="5">
    <source>
        <dbReference type="ARBA" id="ARBA00022473"/>
    </source>
</evidence>
<dbReference type="GO" id="GO:0007517">
    <property type="term" value="P:muscle organ development"/>
    <property type="evidence" value="ECO:0007669"/>
    <property type="project" value="UniProtKB-KW"/>
</dbReference>
<dbReference type="FunCoup" id="A0A1V9X1Y7">
    <property type="interactions" value="646"/>
</dbReference>
<sequence length="918" mass="102734">MATMSVQQLKDEGNKMFRETDYHGALEKYMEALKITDEGDSASKAILHNNRAMVYLKLERFKDAEKEATTALQFEPSNVKAFFRRAQALESQNKFDLAFKDARQVLHIDPKNTSVKPMLERLHARLQHISHEQGSNNVQVKKMLDIVKSESLPLDKKMTAANNLLFLAREKAALDIMLNQKGFHILYDEMKRLNNDEFNLVCVRIFGQICKAGPKESILVVRTLGLPYLFAYFRSTQAELIVSAQSMVQQIINSLSGMTLEHGKGDKAMIKKYSAEIDFVMVTLLRAVNSRVISGPGRDAILELITKNADYQALEWALKVVENDGIYRLLDVASELPEVKYESSMEVTNETKPKVSVCLDRLWYCMDHDAAKDKYRAAAKAFIEEKLYTGDELEPKVRATAAITVLLLGPLDCGNSVLAMSGVIEMMIAMASSDDELQQMVAAEALIAAASKKDKCTSILYGGTTILKKLYKSSNDKIRVRALVGLCKLGSFGGTDSSMRPFSDGASLKFADSCRRFLVNRNYDRDIRKWAAEGLSYLTLDADVKEDLIDDKPAIRALIEIAKDMKSTVLYGVVTTLCNLTNSYDKQEVLPELVKLAKFAKQHVPEEHPMDAKEYVDKRVRILAETGVTTALVALSKTDSKNSREIIARIFNAMCEQQDLRGIVVQQGGARCLIQLAQENTPKGKTIAAQALARVMITIDPQMTFSGRVIDAVKPLLELLDVNNTGLQNFEALLALTNLASIDNSVRTRIVKDGLGPIEHYLYEDHTQLRRAAAQCLLNLTQLEDVRKRLEIGDRIKMFALLLSVEDLDTRLAAAGVLFIILRYSEDACHKLALVKDWEDLVGTICLSDNMDLQQRGIGIIYSMVLNIRQLSYRMVNKESHLMQMCEALSKIGQLDDVTRTTIGVILSTVHLNTNTKK</sequence>
<organism evidence="13 14">
    <name type="scientific">Tropilaelaps mercedesae</name>
    <dbReference type="NCBI Taxonomy" id="418985"/>
    <lineage>
        <taxon>Eukaryota</taxon>
        <taxon>Metazoa</taxon>
        <taxon>Ecdysozoa</taxon>
        <taxon>Arthropoda</taxon>
        <taxon>Chelicerata</taxon>
        <taxon>Arachnida</taxon>
        <taxon>Acari</taxon>
        <taxon>Parasitiformes</taxon>
        <taxon>Mesostigmata</taxon>
        <taxon>Gamasina</taxon>
        <taxon>Dermanyssoidea</taxon>
        <taxon>Laelapidae</taxon>
        <taxon>Tropilaelaps</taxon>
    </lineage>
</organism>
<dbReference type="SMART" id="SM00028">
    <property type="entry name" value="TPR"/>
    <property type="match status" value="2"/>
</dbReference>
<keyword evidence="6" id="KW-0963">Cytoplasm</keyword>
<dbReference type="InterPro" id="IPR011990">
    <property type="entry name" value="TPR-like_helical_dom_sf"/>
</dbReference>
<dbReference type="InterPro" id="IPR024660">
    <property type="entry name" value="UCS_central_dom"/>
</dbReference>
<dbReference type="SUPFAM" id="SSF48452">
    <property type="entry name" value="TPR-like"/>
    <property type="match status" value="1"/>
</dbReference>
<keyword evidence="14" id="KW-1185">Reference proteome</keyword>
<keyword evidence="10" id="KW-0143">Chaperone</keyword>
<evidence type="ECO:0000256" key="9">
    <source>
        <dbReference type="ARBA" id="ARBA00022803"/>
    </source>
</evidence>
<dbReference type="STRING" id="418985.A0A1V9X1Y7"/>
<evidence type="ECO:0000256" key="4">
    <source>
        <dbReference type="ARBA" id="ARBA00020768"/>
    </source>
</evidence>
<dbReference type="GO" id="GO:0048471">
    <property type="term" value="C:perinuclear region of cytoplasm"/>
    <property type="evidence" value="ECO:0007669"/>
    <property type="project" value="UniProtKB-SubCell"/>
</dbReference>
<dbReference type="InterPro" id="IPR000225">
    <property type="entry name" value="Armadillo"/>
</dbReference>
<accession>A0A1V9X1Y7</accession>
<dbReference type="GO" id="GO:0031672">
    <property type="term" value="C:A band"/>
    <property type="evidence" value="ECO:0007669"/>
    <property type="project" value="UniProtKB-SubCell"/>
</dbReference>
<feature type="repeat" description="TPR" evidence="11">
    <location>
        <begin position="45"/>
        <end position="78"/>
    </location>
</feature>
<evidence type="ECO:0000256" key="10">
    <source>
        <dbReference type="ARBA" id="ARBA00023186"/>
    </source>
</evidence>
<proteinExistence type="predicted"/>
<dbReference type="EMBL" id="MNPL01029437">
    <property type="protein sequence ID" value="OQR67252.1"/>
    <property type="molecule type" value="Genomic_DNA"/>
</dbReference>
<dbReference type="AlphaFoldDB" id="A0A1V9X1Y7"/>
<dbReference type="InParanoid" id="A0A1V9X1Y7"/>
<reference evidence="13 14" key="1">
    <citation type="journal article" date="2017" name="Gigascience">
        <title>Draft genome of the honey bee ectoparasitic mite, Tropilaelaps mercedesae, is shaped by the parasitic life history.</title>
        <authorList>
            <person name="Dong X."/>
            <person name="Armstrong S.D."/>
            <person name="Xia D."/>
            <person name="Makepeace B.L."/>
            <person name="Darby A.C."/>
            <person name="Kadowaki T."/>
        </authorList>
    </citation>
    <scope>NUCLEOTIDE SEQUENCE [LARGE SCALE GENOMIC DNA]</scope>
    <source>
        <strain evidence="13">Wuxi-XJTLU</strain>
    </source>
</reference>
<comment type="subcellular location">
    <subcellularLocation>
        <location evidence="1">Cytoplasm</location>
        <location evidence="1">Myofibril</location>
        <location evidence="1">Sarcomere</location>
        <location evidence="1">A band</location>
    </subcellularLocation>
    <subcellularLocation>
        <location evidence="2">Cytoplasm</location>
        <location evidence="2">Myofibril</location>
        <location evidence="2">Sarcomere</location>
        <location evidence="2">Z line</location>
    </subcellularLocation>
    <subcellularLocation>
        <location evidence="3">Cytoplasm</location>
        <location evidence="3">Perinuclear region</location>
    </subcellularLocation>
</comment>
<evidence type="ECO:0000256" key="2">
    <source>
        <dbReference type="ARBA" id="ARBA00004216"/>
    </source>
</evidence>
<evidence type="ECO:0000256" key="6">
    <source>
        <dbReference type="ARBA" id="ARBA00022490"/>
    </source>
</evidence>
<dbReference type="Proteomes" id="UP000192247">
    <property type="component" value="Unassembled WGS sequence"/>
</dbReference>
<dbReference type="SUPFAM" id="SSF48371">
    <property type="entry name" value="ARM repeat"/>
    <property type="match status" value="1"/>
</dbReference>
<dbReference type="PANTHER" id="PTHR45994">
    <property type="entry name" value="FI21225P1"/>
    <property type="match status" value="1"/>
</dbReference>
<evidence type="ECO:0000256" key="7">
    <source>
        <dbReference type="ARBA" id="ARBA00022541"/>
    </source>
</evidence>
<evidence type="ECO:0000259" key="12">
    <source>
        <dbReference type="Pfam" id="PF11701"/>
    </source>
</evidence>
<evidence type="ECO:0000256" key="1">
    <source>
        <dbReference type="ARBA" id="ARBA00004161"/>
    </source>
</evidence>
<dbReference type="GO" id="GO:0030154">
    <property type="term" value="P:cell differentiation"/>
    <property type="evidence" value="ECO:0007669"/>
    <property type="project" value="UniProtKB-KW"/>
</dbReference>
<dbReference type="OrthoDB" id="199930at2759"/>
<dbReference type="GO" id="GO:0030018">
    <property type="term" value="C:Z disc"/>
    <property type="evidence" value="ECO:0007669"/>
    <property type="project" value="UniProtKB-SubCell"/>
</dbReference>
<keyword evidence="5" id="KW-0217">Developmental protein</keyword>
<evidence type="ECO:0000256" key="3">
    <source>
        <dbReference type="ARBA" id="ARBA00004556"/>
    </source>
</evidence>
<feature type="domain" description="UNC-45/Cro1/She4 central" evidence="12">
    <location>
        <begin position="303"/>
        <end position="489"/>
    </location>
</feature>
<dbReference type="PANTHER" id="PTHR45994:SF1">
    <property type="entry name" value="FI21225P1"/>
    <property type="match status" value="1"/>
</dbReference>
<dbReference type="SMART" id="SM00185">
    <property type="entry name" value="ARM"/>
    <property type="match status" value="4"/>
</dbReference>
<dbReference type="PROSITE" id="PS50005">
    <property type="entry name" value="TPR"/>
    <property type="match status" value="2"/>
</dbReference>
<evidence type="ECO:0000313" key="13">
    <source>
        <dbReference type="EMBL" id="OQR67252.1"/>
    </source>
</evidence>
<dbReference type="InterPro" id="IPR019734">
    <property type="entry name" value="TPR_rpt"/>
</dbReference>
<keyword evidence="9 11" id="KW-0802">TPR repeat</keyword>
<keyword evidence="7" id="KW-0517">Myogenesis</keyword>
<protein>
    <recommendedName>
        <fullName evidence="4">Protein unc-45 homolog B</fullName>
    </recommendedName>
</protein>
<evidence type="ECO:0000256" key="11">
    <source>
        <dbReference type="PROSITE-ProRule" id="PRU00339"/>
    </source>
</evidence>
<dbReference type="Gene3D" id="1.25.40.10">
    <property type="entry name" value="Tetratricopeptide repeat domain"/>
    <property type="match status" value="1"/>
</dbReference>
<dbReference type="Gene3D" id="1.25.10.10">
    <property type="entry name" value="Leucine-rich Repeat Variant"/>
    <property type="match status" value="2"/>
</dbReference>
<name>A0A1V9X1Y7_9ACAR</name>
<dbReference type="InterPro" id="IPR011989">
    <property type="entry name" value="ARM-like"/>
</dbReference>
<feature type="repeat" description="TPR" evidence="11">
    <location>
        <begin position="79"/>
        <end position="112"/>
    </location>
</feature>
<evidence type="ECO:0000313" key="14">
    <source>
        <dbReference type="Proteomes" id="UP000192247"/>
    </source>
</evidence>
<dbReference type="Pfam" id="PF11701">
    <property type="entry name" value="UNC45-central"/>
    <property type="match status" value="1"/>
</dbReference>
<comment type="caution">
    <text evidence="13">The sequence shown here is derived from an EMBL/GenBank/DDBJ whole genome shotgun (WGS) entry which is preliminary data.</text>
</comment>
<evidence type="ECO:0000256" key="8">
    <source>
        <dbReference type="ARBA" id="ARBA00022782"/>
    </source>
</evidence>
<dbReference type="InterPro" id="IPR016024">
    <property type="entry name" value="ARM-type_fold"/>
</dbReference>
<keyword evidence="8" id="KW-0221">Differentiation</keyword>